<proteinExistence type="predicted"/>
<reference evidence="4" key="1">
    <citation type="submission" date="2019-08" db="EMBL/GenBank/DDBJ databases">
        <title>The improved chromosome-level genome for the pearl oyster Pinctada fucata martensii using PacBio sequencing and Hi-C.</title>
        <authorList>
            <person name="Zheng Z."/>
        </authorList>
    </citation>
    <scope>NUCLEOTIDE SEQUENCE</scope>
    <source>
        <strain evidence="4">ZZ-2019</strain>
        <tissue evidence="4">Adductor muscle</tissue>
    </source>
</reference>
<accession>A0AA88YCS7</accession>
<comment type="caution">
    <text evidence="4">The sequence shown here is derived from an EMBL/GenBank/DDBJ whole genome shotgun (WGS) entry which is preliminary data.</text>
</comment>
<gene>
    <name evidence="4" type="ORF">FSP39_012820</name>
</gene>
<feature type="region of interest" description="Disordered" evidence="3">
    <location>
        <begin position="80"/>
        <end position="101"/>
    </location>
</feature>
<dbReference type="InterPro" id="IPR051889">
    <property type="entry name" value="CEP41"/>
</dbReference>
<dbReference type="SUPFAM" id="SSF52821">
    <property type="entry name" value="Rhodanese/Cell cycle control phosphatase"/>
    <property type="match status" value="1"/>
</dbReference>
<dbReference type="PANTHER" id="PTHR44390">
    <property type="entry name" value="CENTROSOMAL PROTEIN OF 41 KDA"/>
    <property type="match status" value="1"/>
</dbReference>
<keyword evidence="2" id="KW-0963">Cytoplasm</keyword>
<evidence type="ECO:0000256" key="2">
    <source>
        <dbReference type="ARBA" id="ARBA00022490"/>
    </source>
</evidence>
<dbReference type="GO" id="GO:0036064">
    <property type="term" value="C:ciliary basal body"/>
    <property type="evidence" value="ECO:0007669"/>
    <property type="project" value="TreeGrafter"/>
</dbReference>
<protein>
    <recommendedName>
        <fullName evidence="6">Rhodanese domain-containing protein</fullName>
    </recommendedName>
</protein>
<dbReference type="EMBL" id="VSWD01000005">
    <property type="protein sequence ID" value="KAK3102640.1"/>
    <property type="molecule type" value="Genomic_DNA"/>
</dbReference>
<dbReference type="AlphaFoldDB" id="A0AA88YCS7"/>
<dbReference type="PANTHER" id="PTHR44390:SF1">
    <property type="entry name" value="CENTROSOMAL PROTEIN OF 41 KDA"/>
    <property type="match status" value="1"/>
</dbReference>
<dbReference type="GO" id="GO:0005737">
    <property type="term" value="C:cytoplasm"/>
    <property type="evidence" value="ECO:0007669"/>
    <property type="project" value="UniProtKB-SubCell"/>
</dbReference>
<organism evidence="4 5">
    <name type="scientific">Pinctada imbricata</name>
    <name type="common">Atlantic pearl-oyster</name>
    <name type="synonym">Pinctada martensii</name>
    <dbReference type="NCBI Taxonomy" id="66713"/>
    <lineage>
        <taxon>Eukaryota</taxon>
        <taxon>Metazoa</taxon>
        <taxon>Spiralia</taxon>
        <taxon>Lophotrochozoa</taxon>
        <taxon>Mollusca</taxon>
        <taxon>Bivalvia</taxon>
        <taxon>Autobranchia</taxon>
        <taxon>Pteriomorphia</taxon>
        <taxon>Pterioida</taxon>
        <taxon>Pterioidea</taxon>
        <taxon>Pteriidae</taxon>
        <taxon>Pinctada</taxon>
    </lineage>
</organism>
<keyword evidence="5" id="KW-1185">Reference proteome</keyword>
<dbReference type="GO" id="GO:0060271">
    <property type="term" value="P:cilium assembly"/>
    <property type="evidence" value="ECO:0007669"/>
    <property type="project" value="TreeGrafter"/>
</dbReference>
<evidence type="ECO:0000313" key="5">
    <source>
        <dbReference type="Proteomes" id="UP001186944"/>
    </source>
</evidence>
<dbReference type="InterPro" id="IPR036873">
    <property type="entry name" value="Rhodanese-like_dom_sf"/>
</dbReference>
<evidence type="ECO:0000256" key="3">
    <source>
        <dbReference type="SAM" id="MobiDB-lite"/>
    </source>
</evidence>
<name>A0AA88YCS7_PINIB</name>
<evidence type="ECO:0008006" key="6">
    <source>
        <dbReference type="Google" id="ProtNLM"/>
    </source>
</evidence>
<sequence>MYFSDHQKYRVDGSLRYREVKIGFHERQRQSVFKKREVDAPAQLYYISMQRKRREKPFEKYVRYNGNMDPPDTPDLEVQKIQSGSPVPSHRDDYGDNTNRSRSTMLGVVRGVGEVDASKPQAPPAPVAIEGSPYLILDIRDSDAYDECHIISDERWAPEAATTLVQRGYDNLFMLSGGMRIAYKVCPDGLFTGTPNMNITEATKPPTCIVKASQKDFCTEDINKLTMYIDNALADSSVGSKYIIKIIEQMIFEFCLLSLSSFSCRYM</sequence>
<evidence type="ECO:0000256" key="1">
    <source>
        <dbReference type="ARBA" id="ARBA00004496"/>
    </source>
</evidence>
<evidence type="ECO:0000313" key="4">
    <source>
        <dbReference type="EMBL" id="KAK3102640.1"/>
    </source>
</evidence>
<comment type="subcellular location">
    <subcellularLocation>
        <location evidence="1">Cytoplasm</location>
    </subcellularLocation>
</comment>
<dbReference type="Proteomes" id="UP001186944">
    <property type="component" value="Unassembled WGS sequence"/>
</dbReference>